<gene>
    <name evidence="1" type="ORF">CGL51_05170</name>
    <name evidence="2" type="ORF">CGL52_10850</name>
</gene>
<reference evidence="3 4" key="1">
    <citation type="submission" date="2017-07" db="EMBL/GenBank/DDBJ databases">
        <title>Draft genome sequence of aerobic hyperthermophilic archaea, Pyrobaculum aerophilum YKB31 and YKB32.</title>
        <authorList>
            <person name="Mochizuki T."/>
            <person name="Berliner A.J."/>
            <person name="Yoshida-Takashima Y."/>
            <person name="Takaki Y."/>
            <person name="Nunoura T."/>
            <person name="Takai K."/>
        </authorList>
    </citation>
    <scope>NUCLEOTIDE SEQUENCE [LARGE SCALE GENOMIC DNA]</scope>
    <source>
        <strain evidence="1 4">YKB31</strain>
        <strain evidence="2 3">YKB32</strain>
    </source>
</reference>
<evidence type="ECO:0008006" key="5">
    <source>
        <dbReference type="Google" id="ProtNLM"/>
    </source>
</evidence>
<sequence length="102" mass="11634">MCYIIEEVLEEVRSDKTVEFVAEGLARGFFAIYPFRRELEPLVREIITISDPRIRRLEPPEAYAIAIGYKEGAVVLTEKRRTCFINMLTSLKTSKCEGATSS</sequence>
<dbReference type="RefSeq" id="WP_116420930.1">
    <property type="nucleotide sequence ID" value="NZ_NMUE01000012.1"/>
</dbReference>
<name>A0A371QZX0_9CREN</name>
<dbReference type="Proteomes" id="UP000256877">
    <property type="component" value="Unassembled WGS sequence"/>
</dbReference>
<dbReference type="EMBL" id="NMUF01000037">
    <property type="protein sequence ID" value="RFA96635.1"/>
    <property type="molecule type" value="Genomic_DNA"/>
</dbReference>
<dbReference type="EMBL" id="NMUE01000012">
    <property type="protein sequence ID" value="RFA96346.1"/>
    <property type="molecule type" value="Genomic_DNA"/>
</dbReference>
<dbReference type="Proteomes" id="UP000257123">
    <property type="component" value="Unassembled WGS sequence"/>
</dbReference>
<evidence type="ECO:0000313" key="4">
    <source>
        <dbReference type="Proteomes" id="UP000257123"/>
    </source>
</evidence>
<evidence type="ECO:0000313" key="1">
    <source>
        <dbReference type="EMBL" id="RFA96346.1"/>
    </source>
</evidence>
<protein>
    <recommendedName>
        <fullName evidence="5">PIN domain-containing protein</fullName>
    </recommendedName>
</protein>
<organism evidence="2 3">
    <name type="scientific">Pyrobaculum aerophilum</name>
    <dbReference type="NCBI Taxonomy" id="13773"/>
    <lineage>
        <taxon>Archaea</taxon>
        <taxon>Thermoproteota</taxon>
        <taxon>Thermoprotei</taxon>
        <taxon>Thermoproteales</taxon>
        <taxon>Thermoproteaceae</taxon>
        <taxon>Pyrobaculum</taxon>
    </lineage>
</organism>
<accession>A0A371QZX0</accession>
<proteinExistence type="predicted"/>
<evidence type="ECO:0000313" key="2">
    <source>
        <dbReference type="EMBL" id="RFA96635.1"/>
    </source>
</evidence>
<dbReference type="AlphaFoldDB" id="A0A371QZX0"/>
<evidence type="ECO:0000313" key="3">
    <source>
        <dbReference type="Proteomes" id="UP000256877"/>
    </source>
</evidence>
<comment type="caution">
    <text evidence="2">The sequence shown here is derived from an EMBL/GenBank/DDBJ whole genome shotgun (WGS) entry which is preliminary data.</text>
</comment>